<evidence type="ECO:0000313" key="2">
    <source>
        <dbReference type="Proteomes" id="UP001201812"/>
    </source>
</evidence>
<reference evidence="1" key="1">
    <citation type="submission" date="2022-01" db="EMBL/GenBank/DDBJ databases">
        <title>Genome Sequence Resource for Two Populations of Ditylenchus destructor, the Migratory Endoparasitic Phytonematode.</title>
        <authorList>
            <person name="Zhang H."/>
            <person name="Lin R."/>
            <person name="Xie B."/>
        </authorList>
    </citation>
    <scope>NUCLEOTIDE SEQUENCE</scope>
    <source>
        <strain evidence="1">BazhouSP</strain>
    </source>
</reference>
<name>A0AAD4NJ80_9BILA</name>
<evidence type="ECO:0000313" key="1">
    <source>
        <dbReference type="EMBL" id="KAI1729437.1"/>
    </source>
</evidence>
<keyword evidence="2" id="KW-1185">Reference proteome</keyword>
<organism evidence="1 2">
    <name type="scientific">Ditylenchus destructor</name>
    <dbReference type="NCBI Taxonomy" id="166010"/>
    <lineage>
        <taxon>Eukaryota</taxon>
        <taxon>Metazoa</taxon>
        <taxon>Ecdysozoa</taxon>
        <taxon>Nematoda</taxon>
        <taxon>Chromadorea</taxon>
        <taxon>Rhabditida</taxon>
        <taxon>Tylenchina</taxon>
        <taxon>Tylenchomorpha</taxon>
        <taxon>Sphaerularioidea</taxon>
        <taxon>Anguinidae</taxon>
        <taxon>Anguininae</taxon>
        <taxon>Ditylenchus</taxon>
    </lineage>
</organism>
<comment type="caution">
    <text evidence="1">The sequence shown here is derived from an EMBL/GenBank/DDBJ whole genome shotgun (WGS) entry which is preliminary data.</text>
</comment>
<dbReference type="Proteomes" id="UP001201812">
    <property type="component" value="Unassembled WGS sequence"/>
</dbReference>
<proteinExistence type="predicted"/>
<sequence length="95" mass="10818">MVTTGHPHRHNSWDVFQAFSHLRTTNGLEMGCPFDFLHLLKEKNCLGVRPCQPNGKPPKIEPMSNFKQTLLSWAAADFFSEKITSVYILSAKQFP</sequence>
<gene>
    <name evidence="1" type="ORF">DdX_01678</name>
</gene>
<accession>A0AAD4NJ80</accession>
<protein>
    <submittedName>
        <fullName evidence="1">Uncharacterized protein</fullName>
    </submittedName>
</protein>
<dbReference type="EMBL" id="JAKKPZ010000001">
    <property type="protein sequence ID" value="KAI1729437.1"/>
    <property type="molecule type" value="Genomic_DNA"/>
</dbReference>
<dbReference type="AlphaFoldDB" id="A0AAD4NJ80"/>